<keyword evidence="2" id="KW-1185">Reference proteome</keyword>
<accession>A0AAD4KVI1</accession>
<dbReference type="EMBL" id="JAJTJA010000006">
    <property type="protein sequence ID" value="KAH8697780.1"/>
    <property type="molecule type" value="Genomic_DNA"/>
</dbReference>
<protein>
    <submittedName>
        <fullName evidence="1">Uncharacterized protein</fullName>
    </submittedName>
</protein>
<dbReference type="AlphaFoldDB" id="A0AAD4KVI1"/>
<sequence>MVTCIICGYGVGNFNPGHNHARSIFSANKKWVKYRNGPGYHFLNADEVEKTYFDNEYFRWKGFYRLIMYNPLQSKYWLSGIGQHTSDLHSIGEFPAPTDYNKAFIGIPPQGTAGLTPFYDAKSFDCLGLPVIVHMRCWNLAQWVLGSTLEINLELFVAITLKNVRNLTLRKDAAGVRSSLPHTNCKIIDAMGKLPVELTTSKISNEF</sequence>
<gene>
    <name evidence="1" type="ORF">BGW36DRAFT_359556</name>
</gene>
<dbReference type="RefSeq" id="XP_046072481.1">
    <property type="nucleotide sequence ID" value="XM_046214086.1"/>
</dbReference>
<reference evidence="1" key="1">
    <citation type="submission" date="2021-12" db="EMBL/GenBank/DDBJ databases">
        <title>Convergent genome expansion in fungi linked to evolution of root-endophyte symbiosis.</title>
        <authorList>
            <consortium name="DOE Joint Genome Institute"/>
            <person name="Ke Y.-H."/>
            <person name="Bonito G."/>
            <person name="Liao H.-L."/>
            <person name="Looney B."/>
            <person name="Rojas-Flechas A."/>
            <person name="Nash J."/>
            <person name="Hameed K."/>
            <person name="Schadt C."/>
            <person name="Martin F."/>
            <person name="Crous P.W."/>
            <person name="Miettinen O."/>
            <person name="Magnuson J.K."/>
            <person name="Labbe J."/>
            <person name="Jacobson D."/>
            <person name="Doktycz M.J."/>
            <person name="Veneault-Fourrey C."/>
            <person name="Kuo A."/>
            <person name="Mondo S."/>
            <person name="Calhoun S."/>
            <person name="Riley R."/>
            <person name="Ohm R."/>
            <person name="LaButti K."/>
            <person name="Andreopoulos B."/>
            <person name="Pangilinan J."/>
            <person name="Nolan M."/>
            <person name="Tritt A."/>
            <person name="Clum A."/>
            <person name="Lipzen A."/>
            <person name="Daum C."/>
            <person name="Barry K."/>
            <person name="Grigoriev I.V."/>
            <person name="Vilgalys R."/>
        </authorList>
    </citation>
    <scope>NUCLEOTIDE SEQUENCE</scope>
    <source>
        <strain evidence="1">PMI_201</strain>
    </source>
</reference>
<dbReference type="GeneID" id="70244373"/>
<comment type="caution">
    <text evidence="1">The sequence shown here is derived from an EMBL/GenBank/DDBJ whole genome shotgun (WGS) entry which is preliminary data.</text>
</comment>
<organism evidence="1 2">
    <name type="scientific">Talaromyces proteolyticus</name>
    <dbReference type="NCBI Taxonomy" id="1131652"/>
    <lineage>
        <taxon>Eukaryota</taxon>
        <taxon>Fungi</taxon>
        <taxon>Dikarya</taxon>
        <taxon>Ascomycota</taxon>
        <taxon>Pezizomycotina</taxon>
        <taxon>Eurotiomycetes</taxon>
        <taxon>Eurotiomycetidae</taxon>
        <taxon>Eurotiales</taxon>
        <taxon>Trichocomaceae</taxon>
        <taxon>Talaromyces</taxon>
        <taxon>Talaromyces sect. Bacilispori</taxon>
    </lineage>
</organism>
<dbReference type="Proteomes" id="UP001201262">
    <property type="component" value="Unassembled WGS sequence"/>
</dbReference>
<proteinExistence type="predicted"/>
<evidence type="ECO:0000313" key="1">
    <source>
        <dbReference type="EMBL" id="KAH8697780.1"/>
    </source>
</evidence>
<name>A0AAD4KVI1_9EURO</name>
<evidence type="ECO:0000313" key="2">
    <source>
        <dbReference type="Proteomes" id="UP001201262"/>
    </source>
</evidence>